<gene>
    <name evidence="13" type="ORF">DNHGIG_26900</name>
</gene>
<dbReference type="PROSITE" id="PS51178">
    <property type="entry name" value="PASTA"/>
    <property type="match status" value="1"/>
</dbReference>
<dbReference type="Pfam" id="PF03793">
    <property type="entry name" value="PASTA"/>
    <property type="match status" value="1"/>
</dbReference>
<feature type="transmembrane region" description="Helical" evidence="10">
    <location>
        <begin position="314"/>
        <end position="341"/>
    </location>
</feature>
<keyword evidence="6" id="KW-0067">ATP-binding</keyword>
<dbReference type="Pfam" id="PF00069">
    <property type="entry name" value="Pkinase"/>
    <property type="match status" value="1"/>
</dbReference>
<dbReference type="AlphaFoldDB" id="A0AAV4LHC8"/>
<dbReference type="SMART" id="SM00220">
    <property type="entry name" value="S_TKc"/>
    <property type="match status" value="1"/>
</dbReference>
<feature type="domain" description="Protein kinase" evidence="11">
    <location>
        <begin position="10"/>
        <end position="292"/>
    </location>
</feature>
<evidence type="ECO:0000256" key="5">
    <source>
        <dbReference type="ARBA" id="ARBA00022777"/>
    </source>
</evidence>
<name>A0AAV4LHC8_9BACL</name>
<dbReference type="Gene3D" id="3.30.200.20">
    <property type="entry name" value="Phosphorylase Kinase, domain 1"/>
    <property type="match status" value="1"/>
</dbReference>
<keyword evidence="2 13" id="KW-0723">Serine/threonine-protein kinase</keyword>
<evidence type="ECO:0000256" key="4">
    <source>
        <dbReference type="ARBA" id="ARBA00022741"/>
    </source>
</evidence>
<keyword evidence="10" id="KW-0472">Membrane</keyword>
<dbReference type="EMBL" id="BOQE01000001">
    <property type="protein sequence ID" value="GIM47141.1"/>
    <property type="molecule type" value="Genomic_DNA"/>
</dbReference>
<evidence type="ECO:0000256" key="10">
    <source>
        <dbReference type="SAM" id="Phobius"/>
    </source>
</evidence>
<dbReference type="SUPFAM" id="SSF56112">
    <property type="entry name" value="Protein kinase-like (PK-like)"/>
    <property type="match status" value="1"/>
</dbReference>
<dbReference type="InterPro" id="IPR005543">
    <property type="entry name" value="PASTA_dom"/>
</dbReference>
<comment type="catalytic activity">
    <reaction evidence="8">
        <text>L-seryl-[protein] + ATP = O-phospho-L-seryl-[protein] + ADP + H(+)</text>
        <dbReference type="Rhea" id="RHEA:17989"/>
        <dbReference type="Rhea" id="RHEA-COMP:9863"/>
        <dbReference type="Rhea" id="RHEA-COMP:11604"/>
        <dbReference type="ChEBI" id="CHEBI:15378"/>
        <dbReference type="ChEBI" id="CHEBI:29999"/>
        <dbReference type="ChEBI" id="CHEBI:30616"/>
        <dbReference type="ChEBI" id="CHEBI:83421"/>
        <dbReference type="ChEBI" id="CHEBI:456216"/>
        <dbReference type="EC" id="2.7.11.1"/>
    </reaction>
</comment>
<keyword evidence="10" id="KW-0812">Transmembrane</keyword>
<keyword evidence="10" id="KW-1133">Transmembrane helix</keyword>
<dbReference type="Gene3D" id="1.10.510.10">
    <property type="entry name" value="Transferase(Phosphotransferase) domain 1"/>
    <property type="match status" value="1"/>
</dbReference>
<keyword evidence="4" id="KW-0547">Nucleotide-binding</keyword>
<dbReference type="InterPro" id="IPR053235">
    <property type="entry name" value="Ser_Thr_kinase"/>
</dbReference>
<feature type="domain" description="PASTA" evidence="12">
    <location>
        <begin position="391"/>
        <end position="456"/>
    </location>
</feature>
<dbReference type="GO" id="GO:0005737">
    <property type="term" value="C:cytoplasm"/>
    <property type="evidence" value="ECO:0007669"/>
    <property type="project" value="TreeGrafter"/>
</dbReference>
<comment type="catalytic activity">
    <reaction evidence="7">
        <text>L-threonyl-[protein] + ATP = O-phospho-L-threonyl-[protein] + ADP + H(+)</text>
        <dbReference type="Rhea" id="RHEA:46608"/>
        <dbReference type="Rhea" id="RHEA-COMP:11060"/>
        <dbReference type="Rhea" id="RHEA-COMP:11605"/>
        <dbReference type="ChEBI" id="CHEBI:15378"/>
        <dbReference type="ChEBI" id="CHEBI:30013"/>
        <dbReference type="ChEBI" id="CHEBI:30616"/>
        <dbReference type="ChEBI" id="CHEBI:61977"/>
        <dbReference type="ChEBI" id="CHEBI:456216"/>
        <dbReference type="EC" id="2.7.11.1"/>
    </reaction>
</comment>
<dbReference type="InterPro" id="IPR000719">
    <property type="entry name" value="Prot_kinase_dom"/>
</dbReference>
<evidence type="ECO:0000313" key="13">
    <source>
        <dbReference type="EMBL" id="GIM47141.1"/>
    </source>
</evidence>
<dbReference type="CDD" id="cd06577">
    <property type="entry name" value="PASTA_pknB"/>
    <property type="match status" value="1"/>
</dbReference>
<evidence type="ECO:0000256" key="7">
    <source>
        <dbReference type="ARBA" id="ARBA00047899"/>
    </source>
</evidence>
<evidence type="ECO:0000256" key="6">
    <source>
        <dbReference type="ARBA" id="ARBA00022840"/>
    </source>
</evidence>
<protein>
    <recommendedName>
        <fullName evidence="1">non-specific serine/threonine protein kinase</fullName>
        <ecNumber evidence="1">2.7.11.1</ecNumber>
    </recommendedName>
</protein>
<evidence type="ECO:0000259" key="11">
    <source>
        <dbReference type="PROSITE" id="PS50011"/>
    </source>
</evidence>
<keyword evidence="5 13" id="KW-0418">Kinase</keyword>
<keyword evidence="14" id="KW-1185">Reference proteome</keyword>
<feature type="compositionally biased region" description="Polar residues" evidence="9">
    <location>
        <begin position="348"/>
        <end position="365"/>
    </location>
</feature>
<sequence length="456" mass="50631">MIEKILGQRYKLTERIHVSDVAESYHALDTALPRMVTVKIYKLKGIGNSIESWKKAAQITASLSHPNVVSLFDMGFDGDHCYLVMEHLEGRTLQQIIRERRRFTLEEVISYCHSLADALVYAHKMGVLHGSLSTANVWWNGATVKIADFCVDGIIKNDVNQTRESDLVQLGKLIDEWLVGTVPLTNEPLRQMFERIIDRAIGRKPPVYQDVQQMANDLLTLKQSFTQVSSAKDTREDKNVFVKKSSHQSHEKKSLASQVNVFTRAGRSEKKAYSPAEPKKRNRLLNGLHLFKRNTKRKRTFQAPTTVSDKAKSVIVSLLGAGAGVAAVVVVTLVALSYGFFSGHTTKTTAGKNDQQPPATQVQAAGNTNNGNTTNQSSDQQKDTQDNTENNTPDGTAPNVVGLTQQEAQNRLIAAGYRYYYEIQPSNQPSGTVFKQEPAAGTTLPKGSRVQFWVSQ</sequence>
<dbReference type="EC" id="2.7.11.1" evidence="1"/>
<dbReference type="RefSeq" id="WP_282200161.1">
    <property type="nucleotide sequence ID" value="NZ_BOQE01000001.1"/>
</dbReference>
<keyword evidence="3" id="KW-0808">Transferase</keyword>
<evidence type="ECO:0000256" key="3">
    <source>
        <dbReference type="ARBA" id="ARBA00022679"/>
    </source>
</evidence>
<dbReference type="SMART" id="SM00740">
    <property type="entry name" value="PASTA"/>
    <property type="match status" value="1"/>
</dbReference>
<evidence type="ECO:0000313" key="14">
    <source>
        <dbReference type="Proteomes" id="UP001057291"/>
    </source>
</evidence>
<dbReference type="Gene3D" id="3.30.10.20">
    <property type="match status" value="1"/>
</dbReference>
<feature type="compositionally biased region" description="Low complexity" evidence="9">
    <location>
        <begin position="366"/>
        <end position="375"/>
    </location>
</feature>
<evidence type="ECO:0000256" key="9">
    <source>
        <dbReference type="SAM" id="MobiDB-lite"/>
    </source>
</evidence>
<evidence type="ECO:0000259" key="12">
    <source>
        <dbReference type="PROSITE" id="PS51178"/>
    </source>
</evidence>
<dbReference type="Proteomes" id="UP001057291">
    <property type="component" value="Unassembled WGS sequence"/>
</dbReference>
<organism evidence="13 14">
    <name type="scientific">Collibacillus ludicampi</name>
    <dbReference type="NCBI Taxonomy" id="2771369"/>
    <lineage>
        <taxon>Bacteria</taxon>
        <taxon>Bacillati</taxon>
        <taxon>Bacillota</taxon>
        <taxon>Bacilli</taxon>
        <taxon>Bacillales</taxon>
        <taxon>Alicyclobacillaceae</taxon>
        <taxon>Collibacillus</taxon>
    </lineage>
</organism>
<feature type="region of interest" description="Disordered" evidence="9">
    <location>
        <begin position="348"/>
        <end position="402"/>
    </location>
</feature>
<comment type="caution">
    <text evidence="13">The sequence shown here is derived from an EMBL/GenBank/DDBJ whole genome shotgun (WGS) entry which is preliminary data.</text>
</comment>
<evidence type="ECO:0000256" key="8">
    <source>
        <dbReference type="ARBA" id="ARBA00048679"/>
    </source>
</evidence>
<evidence type="ECO:0000256" key="2">
    <source>
        <dbReference type="ARBA" id="ARBA00022527"/>
    </source>
</evidence>
<dbReference type="GO" id="GO:0005524">
    <property type="term" value="F:ATP binding"/>
    <property type="evidence" value="ECO:0007669"/>
    <property type="project" value="UniProtKB-KW"/>
</dbReference>
<dbReference type="GO" id="GO:0004674">
    <property type="term" value="F:protein serine/threonine kinase activity"/>
    <property type="evidence" value="ECO:0007669"/>
    <property type="project" value="UniProtKB-KW"/>
</dbReference>
<accession>A0AAV4LHC8</accession>
<dbReference type="PANTHER" id="PTHR24361:SF433">
    <property type="entry name" value="PROTEIN KINASE DOMAIN-CONTAINING PROTEIN"/>
    <property type="match status" value="1"/>
</dbReference>
<dbReference type="InterPro" id="IPR011009">
    <property type="entry name" value="Kinase-like_dom_sf"/>
</dbReference>
<dbReference type="PROSITE" id="PS50011">
    <property type="entry name" value="PROTEIN_KINASE_DOM"/>
    <property type="match status" value="1"/>
</dbReference>
<evidence type="ECO:0000256" key="1">
    <source>
        <dbReference type="ARBA" id="ARBA00012513"/>
    </source>
</evidence>
<proteinExistence type="predicted"/>
<reference evidence="13" key="1">
    <citation type="journal article" date="2023" name="Int. J. Syst. Evol. Microbiol.">
        <title>Collibacillus ludicampi gen. nov., sp. nov., a new soil bacterium of the family Alicyclobacillaceae.</title>
        <authorList>
            <person name="Jojima T."/>
            <person name="Ioku Y."/>
            <person name="Fukuta Y."/>
            <person name="Shirasaka N."/>
            <person name="Matsumura Y."/>
            <person name="Mori M."/>
        </authorList>
    </citation>
    <scope>NUCLEOTIDE SEQUENCE</scope>
    <source>
        <strain evidence="13">TP075</strain>
    </source>
</reference>
<dbReference type="PANTHER" id="PTHR24361">
    <property type="entry name" value="MITOGEN-ACTIVATED KINASE KINASE KINASE"/>
    <property type="match status" value="1"/>
</dbReference>